<feature type="compositionally biased region" description="Polar residues" evidence="1">
    <location>
        <begin position="397"/>
        <end position="408"/>
    </location>
</feature>
<feature type="region of interest" description="Disordered" evidence="1">
    <location>
        <begin position="383"/>
        <end position="408"/>
    </location>
</feature>
<dbReference type="AlphaFoldDB" id="A0A2N1PRB7"/>
<comment type="caution">
    <text evidence="2">The sequence shown here is derived from an EMBL/GenBank/DDBJ whole genome shotgun (WGS) entry which is preliminary data.</text>
</comment>
<protein>
    <submittedName>
        <fullName evidence="2">Uncharacterized protein</fullName>
    </submittedName>
</protein>
<feature type="region of interest" description="Disordered" evidence="1">
    <location>
        <begin position="115"/>
        <end position="134"/>
    </location>
</feature>
<dbReference type="EMBL" id="PGXC01000004">
    <property type="protein sequence ID" value="PKK90879.1"/>
    <property type="molecule type" value="Genomic_DNA"/>
</dbReference>
<organism evidence="2 3">
    <name type="scientific">Candidatus Wallbacteria bacterium HGW-Wallbacteria-1</name>
    <dbReference type="NCBI Taxonomy" id="2013854"/>
    <lineage>
        <taxon>Bacteria</taxon>
        <taxon>Candidatus Walliibacteriota</taxon>
    </lineage>
</organism>
<sequence>MGTILNQDDLNALLGVTAPEESGNDSPETGSGPSFLAGLIKVPEVDQEIAQESALINVADEEENEPVPPQADRTILIQDNVNIDTEDEVIPVWSSADSGSGYSEDLEVIGPALGGGDKPVEKMDSPFDLPPDESEFEPLALEDNDKTLLMDSQQLSTPSTNFPSFGVDEDVIEESVVQEGTIEDPSASADSEEPLVPMSVFEEYNPLQSDSSEFFPENSISAEASVVSGDAMADEGLSIDDGMDTAAIVMDSGAFESKSQNDQEEVAEEEEVSAFLTAPTDLKEDEISTDVFLQPEFLPHSADLGEEEAFSQDDESEAVDQITAENQFSLPDAGNGSEDIVDDAIDAGDAEDVQEDENAMENLADLLNQVQLSTGQTATSTLLDSSQSDLSRHVEPTEQSPTYSASISVQPPVLPSVQLQSPDQFSNQQQVLSAADFTSIKTAMTTLRRFKEYLNVGIRRHLDPVVESFSDEIRLKGWNVLLKSTKQGDSGFRTGSDDGVKGDDEYDRSFIVKALCHERESTGLETFYYSFSDTDSLPAIDDDREFDSLLSHMVTKLKEAVAETGGNLDSINLKGYCTPDKRTYEFKILRICEHVEASYLSVLNRELFNGEECVLKQRHMEYCFFKVNVEDFE</sequence>
<dbReference type="Proteomes" id="UP000233256">
    <property type="component" value="Unassembled WGS sequence"/>
</dbReference>
<name>A0A2N1PRB7_9BACT</name>
<gene>
    <name evidence="2" type="ORF">CVV64_08345</name>
</gene>
<proteinExistence type="predicted"/>
<evidence type="ECO:0000313" key="3">
    <source>
        <dbReference type="Proteomes" id="UP000233256"/>
    </source>
</evidence>
<evidence type="ECO:0000256" key="1">
    <source>
        <dbReference type="SAM" id="MobiDB-lite"/>
    </source>
</evidence>
<evidence type="ECO:0000313" key="2">
    <source>
        <dbReference type="EMBL" id="PKK90879.1"/>
    </source>
</evidence>
<accession>A0A2N1PRB7</accession>
<reference evidence="2 3" key="1">
    <citation type="journal article" date="2017" name="ISME J.">
        <title>Potential for microbial H2 and metal transformations associated with novel bacteria and archaea in deep terrestrial subsurface sediments.</title>
        <authorList>
            <person name="Hernsdorf A.W."/>
            <person name="Amano Y."/>
            <person name="Miyakawa K."/>
            <person name="Ise K."/>
            <person name="Suzuki Y."/>
            <person name="Anantharaman K."/>
            <person name="Probst A."/>
            <person name="Burstein D."/>
            <person name="Thomas B.C."/>
            <person name="Banfield J.F."/>
        </authorList>
    </citation>
    <scope>NUCLEOTIDE SEQUENCE [LARGE SCALE GENOMIC DNA]</scope>
    <source>
        <strain evidence="2">HGW-Wallbacteria-1</strain>
    </source>
</reference>
<feature type="region of interest" description="Disordered" evidence="1">
    <location>
        <begin position="17"/>
        <end position="36"/>
    </location>
</feature>